<dbReference type="EMBL" id="JABTCG010000006">
    <property type="protein sequence ID" value="MBD0852211.1"/>
    <property type="molecule type" value="Genomic_DNA"/>
</dbReference>
<proteinExistence type="predicted"/>
<evidence type="ECO:0000313" key="2">
    <source>
        <dbReference type="Proteomes" id="UP000598350"/>
    </source>
</evidence>
<gene>
    <name evidence="1" type="ORF">HPE63_16130</name>
</gene>
<name>A0ABR7VGZ1_9FLAO</name>
<keyword evidence="2" id="KW-1185">Reference proteome</keyword>
<dbReference type="RefSeq" id="WP_188315338.1">
    <property type="nucleotide sequence ID" value="NZ_JABTCG010000006.1"/>
</dbReference>
<dbReference type="Proteomes" id="UP000598350">
    <property type="component" value="Unassembled WGS sequence"/>
</dbReference>
<comment type="caution">
    <text evidence="1">The sequence shown here is derived from an EMBL/GenBank/DDBJ whole genome shotgun (WGS) entry which is preliminary data.</text>
</comment>
<accession>A0ABR7VGZ1</accession>
<protein>
    <submittedName>
        <fullName evidence="1">Uncharacterized protein</fullName>
    </submittedName>
</protein>
<organism evidence="1 2">
    <name type="scientific">Maribacter arenosus</name>
    <dbReference type="NCBI Taxonomy" id="1854708"/>
    <lineage>
        <taxon>Bacteria</taxon>
        <taxon>Pseudomonadati</taxon>
        <taxon>Bacteroidota</taxon>
        <taxon>Flavobacteriia</taxon>
        <taxon>Flavobacteriales</taxon>
        <taxon>Flavobacteriaceae</taxon>
        <taxon>Maribacter</taxon>
    </lineage>
</organism>
<evidence type="ECO:0000313" key="1">
    <source>
        <dbReference type="EMBL" id="MBD0852211.1"/>
    </source>
</evidence>
<reference evidence="1 2" key="1">
    <citation type="submission" date="2020-05" db="EMBL/GenBank/DDBJ databases">
        <title>The draft genome sequence of Maribacter arenosus CAU 1321.</title>
        <authorList>
            <person name="Mu L."/>
        </authorList>
    </citation>
    <scope>NUCLEOTIDE SEQUENCE [LARGE SCALE GENOMIC DNA]</scope>
    <source>
        <strain evidence="1 2">CAU 1321</strain>
    </source>
</reference>
<sequence length="71" mass="8042">MKNYKRSICSTCRHAPHCSLTTDMSSISSCSEYVHHLDKDNEPMVMVSVETASDHLAYGRQANKNKELLIK</sequence>